<dbReference type="Pfam" id="PF01636">
    <property type="entry name" value="APH"/>
    <property type="match status" value="1"/>
</dbReference>
<dbReference type="Proteomes" id="UP001208689">
    <property type="component" value="Chromosome"/>
</dbReference>
<dbReference type="Gene3D" id="3.90.1200.10">
    <property type="match status" value="1"/>
</dbReference>
<keyword evidence="2" id="KW-0418">Kinase</keyword>
<gene>
    <name evidence="2" type="ORF">NEF87_001613</name>
</gene>
<protein>
    <submittedName>
        <fullName evidence="2">Thiamine kinase</fullName>
        <ecNumber evidence="2">2.7.1.89</ecNumber>
    </submittedName>
</protein>
<accession>A0ABY6HP77</accession>
<sequence length="361" mass="41969">MRTAKKHGVMMKNFEQIDPSEIEDPARNLLKKLGKQIECISFLGRGECSAVFKIETKEKVYCLKTALFPERKRKVLNEAKIREDFISKGLKFVPAPVYNDDTFFPKGAVLFDFIEGENSKFTSPHLIQQMARHLASIHQLQYEIIPDGMAQMMNNYQNLIITFHHIETDYPFLINPDITQAFTQALQEYKELLVKNGKSFPIGLSGILHGDLSNNFITDPQEKIWLIDWENSEYGDILEEISMFLFDNEIDEQLQEIFLETYAKAFPPALQVNMKILAQFYIQLVPAFNVCYGMDQLATNLKYNMEPERKLRDIAQSAKNWESFFSHSTCNLIKKGISQLIRKLEKDYHLNVPLQDSFWKK</sequence>
<dbReference type="SUPFAM" id="SSF56112">
    <property type="entry name" value="Protein kinase-like (PK-like)"/>
    <property type="match status" value="1"/>
</dbReference>
<dbReference type="InterPro" id="IPR002575">
    <property type="entry name" value="Aminoglycoside_PTrfase"/>
</dbReference>
<name>A0ABY6HP77_9ARCH</name>
<organism evidence="2 3">
    <name type="scientific">Candidatus Lokiarchaeum ossiferum</name>
    <dbReference type="NCBI Taxonomy" id="2951803"/>
    <lineage>
        <taxon>Archaea</taxon>
        <taxon>Promethearchaeati</taxon>
        <taxon>Promethearchaeota</taxon>
        <taxon>Promethearchaeia</taxon>
        <taxon>Promethearchaeales</taxon>
        <taxon>Promethearchaeaceae</taxon>
        <taxon>Candidatus Lokiarchaeum</taxon>
    </lineage>
</organism>
<evidence type="ECO:0000313" key="2">
    <source>
        <dbReference type="EMBL" id="UYP45328.1"/>
    </source>
</evidence>
<dbReference type="EC" id="2.7.1.89" evidence="2"/>
<proteinExistence type="predicted"/>
<feature type="domain" description="Aminoglycoside phosphotransferase" evidence="1">
    <location>
        <begin position="44"/>
        <end position="265"/>
    </location>
</feature>
<dbReference type="GO" id="GO:0019165">
    <property type="term" value="F:thiamine kinase activity"/>
    <property type="evidence" value="ECO:0007669"/>
    <property type="project" value="UniProtKB-EC"/>
</dbReference>
<evidence type="ECO:0000259" key="1">
    <source>
        <dbReference type="Pfam" id="PF01636"/>
    </source>
</evidence>
<keyword evidence="2" id="KW-0808">Transferase</keyword>
<dbReference type="InterPro" id="IPR011009">
    <property type="entry name" value="Kinase-like_dom_sf"/>
</dbReference>
<dbReference type="EMBL" id="CP104013">
    <property type="protein sequence ID" value="UYP45328.1"/>
    <property type="molecule type" value="Genomic_DNA"/>
</dbReference>
<evidence type="ECO:0000313" key="3">
    <source>
        <dbReference type="Proteomes" id="UP001208689"/>
    </source>
</evidence>
<reference evidence="2" key="1">
    <citation type="submission" date="2022-09" db="EMBL/GenBank/DDBJ databases">
        <title>Actin cytoskeleton and complex cell architecture in an #Asgard archaeon.</title>
        <authorList>
            <person name="Ponce Toledo R.I."/>
            <person name="Schleper C."/>
            <person name="Rodrigues Oliveira T."/>
            <person name="Wollweber F."/>
            <person name="Xu J."/>
            <person name="Rittmann S."/>
            <person name="Klingl A."/>
            <person name="Pilhofer M."/>
        </authorList>
    </citation>
    <scope>NUCLEOTIDE SEQUENCE</scope>
    <source>
        <strain evidence="2">B-35</strain>
    </source>
</reference>
<keyword evidence="3" id="KW-1185">Reference proteome</keyword>